<sequence length="144" mass="15466">MSILVEFFIAPDDDTAATVLEGGPEDHFPAVTDYGNFLVFQALAEWESLFTGRSLDDLVSADEPRTVTDGESGSAIYAASPTLQQALTTADPAVLAEIGTRWKQDTTSTGAPFDPEMIDALLSDVAELARTATGQNHSLYCWMC</sequence>
<organism evidence="1 2">
    <name type="scientific">Nocardia albiluteola</name>
    <dbReference type="NCBI Taxonomy" id="2842303"/>
    <lineage>
        <taxon>Bacteria</taxon>
        <taxon>Bacillati</taxon>
        <taxon>Actinomycetota</taxon>
        <taxon>Actinomycetes</taxon>
        <taxon>Mycobacteriales</taxon>
        <taxon>Nocardiaceae</taxon>
        <taxon>Nocardia</taxon>
    </lineage>
</organism>
<evidence type="ECO:0008006" key="3">
    <source>
        <dbReference type="Google" id="ProtNLM"/>
    </source>
</evidence>
<protein>
    <recommendedName>
        <fullName evidence="3">DUF1877 domain-containing protein</fullName>
    </recommendedName>
</protein>
<name>A0ABS6B953_9NOCA</name>
<evidence type="ECO:0000313" key="2">
    <source>
        <dbReference type="Proteomes" id="UP000733379"/>
    </source>
</evidence>
<gene>
    <name evidence="1" type="ORF">KO481_32800</name>
</gene>
<keyword evidence="2" id="KW-1185">Reference proteome</keyword>
<evidence type="ECO:0000313" key="1">
    <source>
        <dbReference type="EMBL" id="MBU3066285.1"/>
    </source>
</evidence>
<dbReference type="EMBL" id="JAHKNI010000014">
    <property type="protein sequence ID" value="MBU3066285.1"/>
    <property type="molecule type" value="Genomic_DNA"/>
</dbReference>
<reference evidence="1 2" key="1">
    <citation type="submission" date="2021-06" db="EMBL/GenBank/DDBJ databases">
        <title>Actinomycetes sequencing.</title>
        <authorList>
            <person name="Shan Q."/>
        </authorList>
    </citation>
    <scope>NUCLEOTIDE SEQUENCE [LARGE SCALE GENOMIC DNA]</scope>
    <source>
        <strain evidence="1 2">NEAU-G5</strain>
    </source>
</reference>
<accession>A0ABS6B953</accession>
<proteinExistence type="predicted"/>
<dbReference type="Proteomes" id="UP000733379">
    <property type="component" value="Unassembled WGS sequence"/>
</dbReference>
<comment type="caution">
    <text evidence="1">The sequence shown here is derived from an EMBL/GenBank/DDBJ whole genome shotgun (WGS) entry which is preliminary data.</text>
</comment>
<dbReference type="RefSeq" id="WP_215922376.1">
    <property type="nucleotide sequence ID" value="NZ_JAHKNI010000014.1"/>
</dbReference>